<feature type="domain" description="SH3b" evidence="1">
    <location>
        <begin position="27"/>
        <end position="88"/>
    </location>
</feature>
<sequence length="242" mass="26658">MILLRSFIIFMLFLITTQPYQLSAAERLEVEVGSTILNIREIRSTSSPVIGVLNQGDRLTVTTTDMRDWLDLDDGRGFISINYVNVLSRTPVLLAPPEEESIAKTQLSLPAKALVTGLTENNTDLPLPACSPQNTDYQLQIKSSSKTCRKNLSTLGYESCQLVLNLSLTSACINSEQLKITCSATALAINSQNNQNLYELTNTRLINNSVTDTSILLDWLPISESTAIQKISLSDGQCRISK</sequence>
<protein>
    <recommendedName>
        <fullName evidence="1">SH3b domain-containing protein</fullName>
    </recommendedName>
</protein>
<evidence type="ECO:0000313" key="3">
    <source>
        <dbReference type="Proteomes" id="UP000595663"/>
    </source>
</evidence>
<dbReference type="Pfam" id="PF08239">
    <property type="entry name" value="SH3_3"/>
    <property type="match status" value="1"/>
</dbReference>
<dbReference type="Proteomes" id="UP000595663">
    <property type="component" value="Chromosome"/>
</dbReference>
<keyword evidence="3" id="KW-1185">Reference proteome</keyword>
<organism evidence="2 3">
    <name type="scientific">Amphritea japonica ATCC BAA-1530</name>
    <dbReference type="NCBI Taxonomy" id="1278309"/>
    <lineage>
        <taxon>Bacteria</taxon>
        <taxon>Pseudomonadati</taxon>
        <taxon>Pseudomonadota</taxon>
        <taxon>Gammaproteobacteria</taxon>
        <taxon>Oceanospirillales</taxon>
        <taxon>Oceanospirillaceae</taxon>
        <taxon>Amphritea</taxon>
    </lineage>
</organism>
<dbReference type="Gene3D" id="2.30.30.40">
    <property type="entry name" value="SH3 Domains"/>
    <property type="match status" value="1"/>
</dbReference>
<dbReference type="OrthoDB" id="6119094at2"/>
<dbReference type="RefSeq" id="WP_019621044.1">
    <property type="nucleotide sequence ID" value="NZ_AP014545.1"/>
</dbReference>
<dbReference type="EMBL" id="AP014545">
    <property type="protein sequence ID" value="BBB24784.1"/>
    <property type="molecule type" value="Genomic_DNA"/>
</dbReference>
<proteinExistence type="predicted"/>
<name>A0A7R6P0W8_9GAMM</name>
<gene>
    <name evidence="2" type="ORF">AMJAP_0185</name>
</gene>
<evidence type="ECO:0000313" key="2">
    <source>
        <dbReference type="EMBL" id="BBB24784.1"/>
    </source>
</evidence>
<dbReference type="KEGG" id="ajp:AMJAP_0185"/>
<dbReference type="InterPro" id="IPR003646">
    <property type="entry name" value="SH3-like_bac-type"/>
</dbReference>
<dbReference type="AlphaFoldDB" id="A0A7R6P0W8"/>
<reference evidence="2 3" key="1">
    <citation type="journal article" date="2008" name="Int. J. Syst. Evol. Microbiol.">
        <title>Amphritea japonica sp. nov. and Amphritea balenae sp. nov., isolated from the sediment adjacent to sperm whale carcasses off Kagoshima, Japan.</title>
        <authorList>
            <person name="Miyazaki M."/>
            <person name="Nogi Y."/>
            <person name="Fujiwara Y."/>
            <person name="Kawato M."/>
            <person name="Nagahama T."/>
            <person name="Kubokawa K."/>
            <person name="Horikoshi K."/>
        </authorList>
    </citation>
    <scope>NUCLEOTIDE SEQUENCE [LARGE SCALE GENOMIC DNA]</scope>
    <source>
        <strain evidence="2 3">ATCC BAA-1530</strain>
    </source>
</reference>
<dbReference type="SMART" id="SM00287">
    <property type="entry name" value="SH3b"/>
    <property type="match status" value="1"/>
</dbReference>
<evidence type="ECO:0000259" key="1">
    <source>
        <dbReference type="SMART" id="SM00287"/>
    </source>
</evidence>
<accession>A0A7R6P0W8</accession>